<feature type="region of interest" description="Disordered" evidence="11">
    <location>
        <begin position="127"/>
        <end position="149"/>
    </location>
</feature>
<keyword evidence="12" id="KW-0812">Transmembrane</keyword>
<evidence type="ECO:0000256" key="5">
    <source>
        <dbReference type="ARBA" id="ARBA00022679"/>
    </source>
</evidence>
<dbReference type="Proteomes" id="UP001341840">
    <property type="component" value="Unassembled WGS sequence"/>
</dbReference>
<comment type="catalytic activity">
    <reaction evidence="10">
        <text>an acyl-CoA + a 1,2-diacyl-sn-glycerol = a triacyl-sn-glycerol + CoA</text>
        <dbReference type="Rhea" id="RHEA:10868"/>
        <dbReference type="ChEBI" id="CHEBI:17815"/>
        <dbReference type="ChEBI" id="CHEBI:57287"/>
        <dbReference type="ChEBI" id="CHEBI:58342"/>
        <dbReference type="ChEBI" id="CHEBI:64615"/>
        <dbReference type="EC" id="2.3.1.20"/>
    </reaction>
</comment>
<protein>
    <recommendedName>
        <fullName evidence="17">Diacylglycerol O-acyltransferase</fullName>
    </recommendedName>
</protein>
<proteinExistence type="inferred from homology"/>
<evidence type="ECO:0000256" key="10">
    <source>
        <dbReference type="ARBA" id="ARBA00048109"/>
    </source>
</evidence>
<reference evidence="15 16" key="1">
    <citation type="journal article" date="2023" name="Plants (Basel)">
        <title>Bridging the Gap: Combining Genomics and Transcriptomics Approaches to Understand Stylosanthes scabra, an Orphan Legume from the Brazilian Caatinga.</title>
        <authorList>
            <person name="Ferreira-Neto J.R.C."/>
            <person name="da Silva M.D."/>
            <person name="Binneck E."/>
            <person name="de Melo N.F."/>
            <person name="da Silva R.H."/>
            <person name="de Melo A.L.T.M."/>
            <person name="Pandolfi V."/>
            <person name="Bustamante F.O."/>
            <person name="Brasileiro-Vidal A.C."/>
            <person name="Benko-Iseppon A.M."/>
        </authorList>
    </citation>
    <scope>NUCLEOTIDE SEQUENCE [LARGE SCALE GENOMIC DNA]</scope>
    <source>
        <tissue evidence="15">Leaves</tissue>
    </source>
</reference>
<feature type="transmembrane region" description="Helical" evidence="12">
    <location>
        <begin position="151"/>
        <end position="169"/>
    </location>
</feature>
<evidence type="ECO:0000256" key="11">
    <source>
        <dbReference type="SAM" id="MobiDB-lite"/>
    </source>
</evidence>
<evidence type="ECO:0000256" key="8">
    <source>
        <dbReference type="ARBA" id="ARBA00024360"/>
    </source>
</evidence>
<dbReference type="PANTHER" id="PTHR31650">
    <property type="entry name" value="O-ACYLTRANSFERASE (WSD1-LIKE) FAMILY PROTEIN"/>
    <property type="match status" value="1"/>
</dbReference>
<evidence type="ECO:0000313" key="16">
    <source>
        <dbReference type="Proteomes" id="UP001341840"/>
    </source>
</evidence>
<comment type="subcellular location">
    <subcellularLocation>
        <location evidence="1">Cell membrane</location>
        <topology evidence="1">Single-pass membrane protein</topology>
    </subcellularLocation>
    <subcellularLocation>
        <location evidence="2">Endoplasmic reticulum membrane</location>
    </subcellularLocation>
</comment>
<sequence>MGLLSYKLVTPLCCEGIEDEKTPHPTQNLKVKKGRKTRWISTTVDLDSHIIVPEINSSEIEFPNRFVEDYISNCTKTPLDISKPLWELHLINIKTSDSDSTAVLRMHHSMGDGASLLSLLIASTRKSSDPNALPTMPTTKKKNDEKQNRGGASRSFLMLLFAPLMALWWGLVLMWHTFVDLMMFALTFMFLKDTWTPLKGSPGVELNTKRYVHRIVSMDDIKLLKKAMNATINDVLLGITQAGITRYLNREELVVKKKRSSGVLKNIRLRAAILVNIRPVAGIQDLADMMAEKSKVRWGNWIGYIMLPFSIASQEDPLEHVRQAKATIDRKKHSLEAVSTFACAKLILNLFGVKVAAAIIRRILLNTTLAFSNLPGPVEEVSFYGHPVAYIAPSVYGHPQVDLEHRQKFGEYTDERSLLDKVIIILIVFEGNESRIISQRCRQEHGILPYIYLIEQKIGLFVESRFIDVRSKITKNKRRGMDEKLRRRTCWSTSTIITRVRSIDGLVKGGD</sequence>
<evidence type="ECO:0000256" key="7">
    <source>
        <dbReference type="ARBA" id="ARBA00023315"/>
    </source>
</evidence>
<comment type="pathway">
    <text evidence="3">Glycerolipid metabolism; triacylglycerol biosynthesis.</text>
</comment>
<keyword evidence="5" id="KW-0808">Transferase</keyword>
<feature type="domain" description="O-acyltransferase WSD1 C-terminal" evidence="14">
    <location>
        <begin position="298"/>
        <end position="402"/>
    </location>
</feature>
<keyword evidence="16" id="KW-1185">Reference proteome</keyword>
<keyword evidence="7" id="KW-0012">Acyltransferase</keyword>
<evidence type="ECO:0000259" key="13">
    <source>
        <dbReference type="Pfam" id="PF03007"/>
    </source>
</evidence>
<comment type="catalytic activity">
    <reaction evidence="9">
        <text>a long chain fatty alcohol + a fatty acyl-CoA = a long-chain alcohol wax ester + CoA</text>
        <dbReference type="Rhea" id="RHEA:38443"/>
        <dbReference type="ChEBI" id="CHEBI:17135"/>
        <dbReference type="ChEBI" id="CHEBI:57287"/>
        <dbReference type="ChEBI" id="CHEBI:77636"/>
        <dbReference type="ChEBI" id="CHEBI:235323"/>
        <dbReference type="EC" id="2.3.1.75"/>
    </reaction>
</comment>
<keyword evidence="12" id="KW-1133">Transmembrane helix</keyword>
<comment type="caution">
    <text evidence="15">The sequence shown here is derived from an EMBL/GenBank/DDBJ whole genome shotgun (WGS) entry which is preliminary data.</text>
</comment>
<accession>A0ABU6RMB0</accession>
<evidence type="ECO:0000313" key="15">
    <source>
        <dbReference type="EMBL" id="MED6125115.1"/>
    </source>
</evidence>
<evidence type="ECO:0000256" key="1">
    <source>
        <dbReference type="ARBA" id="ARBA00004162"/>
    </source>
</evidence>
<comment type="pathway">
    <text evidence="4">Lipid metabolism.</text>
</comment>
<feature type="domain" description="O-acyltransferase WSD1-like N-terminal" evidence="13">
    <location>
        <begin position="65"/>
        <end position="235"/>
    </location>
</feature>
<evidence type="ECO:0000259" key="14">
    <source>
        <dbReference type="Pfam" id="PF06974"/>
    </source>
</evidence>
<evidence type="ECO:0000256" key="3">
    <source>
        <dbReference type="ARBA" id="ARBA00004771"/>
    </source>
</evidence>
<dbReference type="Pfam" id="PF06974">
    <property type="entry name" value="WS_DGAT_C"/>
    <property type="match status" value="1"/>
</dbReference>
<keyword evidence="6" id="KW-0256">Endoplasmic reticulum</keyword>
<dbReference type="Pfam" id="PF03007">
    <property type="entry name" value="WS_DGAT_cat"/>
    <property type="match status" value="1"/>
</dbReference>
<dbReference type="SUPFAM" id="SSF52777">
    <property type="entry name" value="CoA-dependent acyltransferases"/>
    <property type="match status" value="1"/>
</dbReference>
<dbReference type="EMBL" id="JASCZI010030864">
    <property type="protein sequence ID" value="MED6125115.1"/>
    <property type="molecule type" value="Genomic_DNA"/>
</dbReference>
<evidence type="ECO:0008006" key="17">
    <source>
        <dbReference type="Google" id="ProtNLM"/>
    </source>
</evidence>
<comment type="similarity">
    <text evidence="8">In the N-terminal section; belongs to the long-chain O-acyltransferase family.</text>
</comment>
<dbReference type="InterPro" id="IPR004255">
    <property type="entry name" value="O-acyltransferase_WSD1_N"/>
</dbReference>
<evidence type="ECO:0000256" key="4">
    <source>
        <dbReference type="ARBA" id="ARBA00005189"/>
    </source>
</evidence>
<evidence type="ECO:0000256" key="12">
    <source>
        <dbReference type="SAM" id="Phobius"/>
    </source>
</evidence>
<organism evidence="15 16">
    <name type="scientific">Stylosanthes scabra</name>
    <dbReference type="NCBI Taxonomy" id="79078"/>
    <lineage>
        <taxon>Eukaryota</taxon>
        <taxon>Viridiplantae</taxon>
        <taxon>Streptophyta</taxon>
        <taxon>Embryophyta</taxon>
        <taxon>Tracheophyta</taxon>
        <taxon>Spermatophyta</taxon>
        <taxon>Magnoliopsida</taxon>
        <taxon>eudicotyledons</taxon>
        <taxon>Gunneridae</taxon>
        <taxon>Pentapetalae</taxon>
        <taxon>rosids</taxon>
        <taxon>fabids</taxon>
        <taxon>Fabales</taxon>
        <taxon>Fabaceae</taxon>
        <taxon>Papilionoideae</taxon>
        <taxon>50 kb inversion clade</taxon>
        <taxon>dalbergioids sensu lato</taxon>
        <taxon>Dalbergieae</taxon>
        <taxon>Pterocarpus clade</taxon>
        <taxon>Stylosanthes</taxon>
    </lineage>
</organism>
<dbReference type="InterPro" id="IPR045034">
    <property type="entry name" value="O-acyltransferase_WSD1-like"/>
</dbReference>
<evidence type="ECO:0000256" key="6">
    <source>
        <dbReference type="ARBA" id="ARBA00022824"/>
    </source>
</evidence>
<name>A0ABU6RMB0_9FABA</name>
<gene>
    <name evidence="15" type="ORF">PIB30_065599</name>
</gene>
<dbReference type="InterPro" id="IPR009721">
    <property type="entry name" value="O-acyltransferase_WSD1_C"/>
</dbReference>
<dbReference type="PANTHER" id="PTHR31650:SF1">
    <property type="entry name" value="WAX ESTER SYNTHASE_DIACYLGLYCEROL ACYLTRANSFERASE 4-RELATED"/>
    <property type="match status" value="1"/>
</dbReference>
<evidence type="ECO:0000256" key="2">
    <source>
        <dbReference type="ARBA" id="ARBA00004586"/>
    </source>
</evidence>
<keyword evidence="12" id="KW-0472">Membrane</keyword>
<evidence type="ECO:0000256" key="9">
    <source>
        <dbReference type="ARBA" id="ARBA00047604"/>
    </source>
</evidence>